<sequence length="535" mass="60349">MSVDMSDDIPTGDDNHPIKTINPIFEDENIPTGKDNRPIDPLSFFVSKLPLDTKLNSGGVSIRGHPGIGKTVDLDIILILCLLVGRPTLWTTGNNTLLIFNKKGVYRLPIDDLSSPYATELLDEVPDAWVLVDCNAKMTGVPSEIYGWFKFIVQAAPPLQGCFEWLKKITYPVLPWVMKPFDREELLLSGTLYEPELDPHRLIHYFESYGPCARQAHQYARYPDDARLRQQICGQARKCVDRCSFSNLFTSTALLSLAPEFHELSSTILLIRPGEYRGDHEIVFATDYVLSLVTHAHKDGVAKVSAMIYKACSSVFSSSLVGQVFGAMVHACLPLGGVFKVTRLESSGDENATNKIYCSRPQQMRISACGVFLESNGADSETRLAPIKEEWFDENNPPDFEQARYYRPKSKNYAAFDSLIFDPANNVVTAFQITSNPNYKINGSAARRDPVLPRRVFGHGRCDGLERVESTDAHLMDNKNGWEGFMAISDVKRDRFAMETLQKEVFRVVYEHKLASLRPMNIWYEENMWNKTHLG</sequence>
<comment type="caution">
    <text evidence="1">The sequence shown here is derived from an EMBL/GenBank/DDBJ whole genome shotgun (WGS) entry which is preliminary data.</text>
</comment>
<evidence type="ECO:0000313" key="1">
    <source>
        <dbReference type="EMBL" id="KAI0054837.1"/>
    </source>
</evidence>
<organism evidence="1 2">
    <name type="scientific">Artomyces pyxidatus</name>
    <dbReference type="NCBI Taxonomy" id="48021"/>
    <lineage>
        <taxon>Eukaryota</taxon>
        <taxon>Fungi</taxon>
        <taxon>Dikarya</taxon>
        <taxon>Basidiomycota</taxon>
        <taxon>Agaricomycotina</taxon>
        <taxon>Agaricomycetes</taxon>
        <taxon>Russulales</taxon>
        <taxon>Auriscalpiaceae</taxon>
        <taxon>Artomyces</taxon>
    </lineage>
</organism>
<gene>
    <name evidence="1" type="ORF">BV25DRAFT_375378</name>
</gene>
<dbReference type="Proteomes" id="UP000814140">
    <property type="component" value="Unassembled WGS sequence"/>
</dbReference>
<reference evidence="1" key="2">
    <citation type="journal article" date="2022" name="New Phytol.">
        <title>Evolutionary transition to the ectomycorrhizal habit in the genomes of a hyperdiverse lineage of mushroom-forming fungi.</title>
        <authorList>
            <person name="Looney B."/>
            <person name="Miyauchi S."/>
            <person name="Morin E."/>
            <person name="Drula E."/>
            <person name="Courty P.E."/>
            <person name="Kohler A."/>
            <person name="Kuo A."/>
            <person name="LaButti K."/>
            <person name="Pangilinan J."/>
            <person name="Lipzen A."/>
            <person name="Riley R."/>
            <person name="Andreopoulos W."/>
            <person name="He G."/>
            <person name="Johnson J."/>
            <person name="Nolan M."/>
            <person name="Tritt A."/>
            <person name="Barry K.W."/>
            <person name="Grigoriev I.V."/>
            <person name="Nagy L.G."/>
            <person name="Hibbett D."/>
            <person name="Henrissat B."/>
            <person name="Matheny P.B."/>
            <person name="Labbe J."/>
            <person name="Martin F.M."/>
        </authorList>
    </citation>
    <scope>NUCLEOTIDE SEQUENCE</scope>
    <source>
        <strain evidence="1">HHB10654</strain>
    </source>
</reference>
<proteinExistence type="predicted"/>
<reference evidence="1" key="1">
    <citation type="submission" date="2021-03" db="EMBL/GenBank/DDBJ databases">
        <authorList>
            <consortium name="DOE Joint Genome Institute"/>
            <person name="Ahrendt S."/>
            <person name="Looney B.P."/>
            <person name="Miyauchi S."/>
            <person name="Morin E."/>
            <person name="Drula E."/>
            <person name="Courty P.E."/>
            <person name="Chicoki N."/>
            <person name="Fauchery L."/>
            <person name="Kohler A."/>
            <person name="Kuo A."/>
            <person name="Labutti K."/>
            <person name="Pangilinan J."/>
            <person name="Lipzen A."/>
            <person name="Riley R."/>
            <person name="Andreopoulos W."/>
            <person name="He G."/>
            <person name="Johnson J."/>
            <person name="Barry K.W."/>
            <person name="Grigoriev I.V."/>
            <person name="Nagy L."/>
            <person name="Hibbett D."/>
            <person name="Henrissat B."/>
            <person name="Matheny P.B."/>
            <person name="Labbe J."/>
            <person name="Martin F."/>
        </authorList>
    </citation>
    <scope>NUCLEOTIDE SEQUENCE</scope>
    <source>
        <strain evidence="1">HHB10654</strain>
    </source>
</reference>
<evidence type="ECO:0000313" key="2">
    <source>
        <dbReference type="Proteomes" id="UP000814140"/>
    </source>
</evidence>
<keyword evidence="2" id="KW-1185">Reference proteome</keyword>
<protein>
    <submittedName>
        <fullName evidence="1">Uncharacterized protein</fullName>
    </submittedName>
</protein>
<dbReference type="EMBL" id="MU277340">
    <property type="protein sequence ID" value="KAI0054837.1"/>
    <property type="molecule type" value="Genomic_DNA"/>
</dbReference>
<name>A0ACB8SF58_9AGAM</name>
<accession>A0ACB8SF58</accession>